<keyword evidence="2" id="KW-1185">Reference proteome</keyword>
<accession>A0A7W7PZN0</accession>
<reference evidence="1 2" key="1">
    <citation type="submission" date="2020-08" db="EMBL/GenBank/DDBJ databases">
        <title>Genomic Encyclopedia of Type Strains, Phase III (KMG-III): the genomes of soil and plant-associated and newly described type strains.</title>
        <authorList>
            <person name="Whitman W."/>
        </authorList>
    </citation>
    <scope>NUCLEOTIDE SEQUENCE [LARGE SCALE GENOMIC DNA]</scope>
    <source>
        <strain evidence="1 2">CECT 8960</strain>
    </source>
</reference>
<organism evidence="1 2">
    <name type="scientific">Actinophytocola algeriensis</name>
    <dbReference type="NCBI Taxonomy" id="1768010"/>
    <lineage>
        <taxon>Bacteria</taxon>
        <taxon>Bacillati</taxon>
        <taxon>Actinomycetota</taxon>
        <taxon>Actinomycetes</taxon>
        <taxon>Pseudonocardiales</taxon>
        <taxon>Pseudonocardiaceae</taxon>
    </lineage>
</organism>
<dbReference type="RefSeq" id="WP_184808552.1">
    <property type="nucleotide sequence ID" value="NZ_JACHJQ010000001.1"/>
</dbReference>
<dbReference type="AlphaFoldDB" id="A0A7W7PZN0"/>
<comment type="caution">
    <text evidence="1">The sequence shown here is derived from an EMBL/GenBank/DDBJ whole genome shotgun (WGS) entry which is preliminary data.</text>
</comment>
<protein>
    <submittedName>
        <fullName evidence="1">Uncharacterized protein</fullName>
    </submittedName>
</protein>
<dbReference type="EMBL" id="JACHJQ010000001">
    <property type="protein sequence ID" value="MBB4904282.1"/>
    <property type="molecule type" value="Genomic_DNA"/>
</dbReference>
<proteinExistence type="predicted"/>
<gene>
    <name evidence="1" type="ORF">FHR82_000492</name>
</gene>
<sequence>MPGLVAAAITECRARTGQLLPLPDGERVGCEIVPDADYIGMGMVAVPTVT</sequence>
<name>A0A7W7PZN0_9PSEU</name>
<evidence type="ECO:0000313" key="1">
    <source>
        <dbReference type="EMBL" id="MBB4904282.1"/>
    </source>
</evidence>
<dbReference type="Proteomes" id="UP000520767">
    <property type="component" value="Unassembled WGS sequence"/>
</dbReference>
<evidence type="ECO:0000313" key="2">
    <source>
        <dbReference type="Proteomes" id="UP000520767"/>
    </source>
</evidence>